<proteinExistence type="predicted"/>
<accession>A0A0B4WYX0</accession>
<dbReference type="PANTHER" id="PTHR31438:SF1">
    <property type="entry name" value="LYSINE N-ACYLTRANSFERASE C17G9.06C-RELATED"/>
    <property type="match status" value="1"/>
</dbReference>
<evidence type="ECO:0000259" key="2">
    <source>
        <dbReference type="PROSITE" id="PS51186"/>
    </source>
</evidence>
<gene>
    <name evidence="3" type="ORF">RGR602_CH00049</name>
</gene>
<keyword evidence="4" id="KW-1185">Reference proteome</keyword>
<keyword evidence="1" id="KW-0046">Antibiotic resistance</keyword>
<dbReference type="RefSeq" id="WP_039843438.1">
    <property type="nucleotide sequence ID" value="NZ_CP006877.1"/>
</dbReference>
<dbReference type="EMBL" id="CP006877">
    <property type="protein sequence ID" value="AJD39432.1"/>
    <property type="molecule type" value="Genomic_DNA"/>
</dbReference>
<sequence>MLKTKPASRYRFRDVCHEDFPLLAQWLSEPHVARWWGEASTELGSIEEAMTSEETRPMIVELDGKPIGYLQSYDPHLEEGHPYQDQPKGTLGIDISIGIPELTDKGHGAAIIRQFTSELFADGAKRIVIDPDPENLRAIRAYEKAGFRYVDTRTSIYGPAHFMALDAPGETDLP</sequence>
<protein>
    <submittedName>
        <fullName evidence="3">GCN5-related N-acetyltransferase protein</fullName>
    </submittedName>
</protein>
<dbReference type="Proteomes" id="UP000031368">
    <property type="component" value="Chromosome"/>
</dbReference>
<dbReference type="GO" id="GO:0046677">
    <property type="term" value="P:response to antibiotic"/>
    <property type="evidence" value="ECO:0007669"/>
    <property type="project" value="UniProtKB-KW"/>
</dbReference>
<dbReference type="HOGENOM" id="CLU_013985_12_0_5"/>
<dbReference type="PROSITE" id="PS51186">
    <property type="entry name" value="GNAT"/>
    <property type="match status" value="1"/>
</dbReference>
<feature type="domain" description="N-acetyltransferase" evidence="2">
    <location>
        <begin position="10"/>
        <end position="168"/>
    </location>
</feature>
<evidence type="ECO:0000256" key="1">
    <source>
        <dbReference type="ARBA" id="ARBA00023251"/>
    </source>
</evidence>
<dbReference type="Gene3D" id="3.40.630.30">
    <property type="match status" value="1"/>
</dbReference>
<reference evidence="3 4" key="1">
    <citation type="submission" date="2013-11" db="EMBL/GenBank/DDBJ databases">
        <title>Complete genome sequence of Rhizobium gallicum bv. gallicum R602.</title>
        <authorList>
            <person name="Bustos P."/>
            <person name="Santamaria R.I."/>
            <person name="Lozano L."/>
            <person name="Acosta J.L."/>
            <person name="Ormeno-Orrillo E."/>
            <person name="Rogel M.A."/>
            <person name="Romero D."/>
            <person name="Cevallos M.A."/>
            <person name="Martinez-Romero E."/>
            <person name="Gonzalez V."/>
        </authorList>
    </citation>
    <scope>NUCLEOTIDE SEQUENCE [LARGE SCALE GENOMIC DNA]</scope>
    <source>
        <strain evidence="3 4">R602</strain>
    </source>
</reference>
<keyword evidence="3" id="KW-0808">Transferase</keyword>
<dbReference type="InterPro" id="IPR016181">
    <property type="entry name" value="Acyl_CoA_acyltransferase"/>
</dbReference>
<evidence type="ECO:0000313" key="4">
    <source>
        <dbReference type="Proteomes" id="UP000031368"/>
    </source>
</evidence>
<dbReference type="KEGG" id="rga:RGR602_CH00049"/>
<dbReference type="Pfam" id="PF13523">
    <property type="entry name" value="Acetyltransf_8"/>
    <property type="match status" value="1"/>
</dbReference>
<name>A0A0B4WYX0_9HYPH</name>
<dbReference type="PANTHER" id="PTHR31438">
    <property type="entry name" value="LYSINE N-ACYLTRANSFERASE C17G9.06C-RELATED"/>
    <property type="match status" value="1"/>
</dbReference>
<dbReference type="AlphaFoldDB" id="A0A0B4WYX0"/>
<dbReference type="GO" id="GO:0016410">
    <property type="term" value="F:N-acyltransferase activity"/>
    <property type="evidence" value="ECO:0007669"/>
    <property type="project" value="TreeGrafter"/>
</dbReference>
<organism evidence="3 4">
    <name type="scientific">Rhizobium gallicum bv. gallicum R602sp</name>
    <dbReference type="NCBI Taxonomy" id="1041138"/>
    <lineage>
        <taxon>Bacteria</taxon>
        <taxon>Pseudomonadati</taxon>
        <taxon>Pseudomonadota</taxon>
        <taxon>Alphaproteobacteria</taxon>
        <taxon>Hyphomicrobiales</taxon>
        <taxon>Rhizobiaceae</taxon>
        <taxon>Rhizobium/Agrobacterium group</taxon>
        <taxon>Rhizobium</taxon>
    </lineage>
</organism>
<evidence type="ECO:0000313" key="3">
    <source>
        <dbReference type="EMBL" id="AJD39432.1"/>
    </source>
</evidence>
<dbReference type="SUPFAM" id="SSF55729">
    <property type="entry name" value="Acyl-CoA N-acyltransferases (Nat)"/>
    <property type="match status" value="1"/>
</dbReference>
<dbReference type="InterPro" id="IPR000182">
    <property type="entry name" value="GNAT_dom"/>
</dbReference>